<evidence type="ECO:0000313" key="2">
    <source>
        <dbReference type="Proteomes" id="UP000189627"/>
    </source>
</evidence>
<gene>
    <name evidence="1" type="ORF">BJN34_22095</name>
</gene>
<evidence type="ECO:0000313" key="1">
    <source>
        <dbReference type="EMBL" id="AQV96561.1"/>
    </source>
</evidence>
<proteinExistence type="predicted"/>
<dbReference type="AlphaFoldDB" id="A0A1U9UWF3"/>
<dbReference type="RefSeq" id="WP_123957938.1">
    <property type="nucleotide sequence ID" value="NZ_CP017758.1"/>
</dbReference>
<sequence>MFDAERFYENTEMAGTLSPLRLYASAWEAEVPVKGDTPVLVFPVAATHAHYVPNLCGPSTIFFQGIDCIDGLIMTINIQIDGTQFIWFVDLKDMEIWQAIERWRLEKVVPIVLGIESGGSWEYCTHVVEMPSGTLAMEAHLPRFGPMPPTDLWKKVTSGVPGFFVRRFAKTKIDGVPLEHVFACPLLTKKLLSDEYVASMCEARKVVRVPRPVAAVQD</sequence>
<organism evidence="1 2">
    <name type="scientific">Cupriavidus necator</name>
    <name type="common">Alcaligenes eutrophus</name>
    <name type="synonym">Ralstonia eutropha</name>
    <dbReference type="NCBI Taxonomy" id="106590"/>
    <lineage>
        <taxon>Bacteria</taxon>
        <taxon>Pseudomonadati</taxon>
        <taxon>Pseudomonadota</taxon>
        <taxon>Betaproteobacteria</taxon>
        <taxon>Burkholderiales</taxon>
        <taxon>Burkholderiaceae</taxon>
        <taxon>Cupriavidus</taxon>
    </lineage>
</organism>
<protein>
    <submittedName>
        <fullName evidence="1">Uncharacterized protein</fullName>
    </submittedName>
</protein>
<name>A0A1U9UWF3_CUPNE</name>
<dbReference type="KEGG" id="cuh:BJN34_22095"/>
<dbReference type="OrthoDB" id="8961577at2"/>
<accession>A0A1U9UWF3</accession>
<reference evidence="2" key="1">
    <citation type="submission" date="2017-02" db="EMBL/GenBank/DDBJ databases">
        <title>Complete genome sequence of Cupriavidus necator strain NH9, a 3-chlorobenzoate degrader.</title>
        <authorList>
            <person name="Moriuchi R."/>
            <person name="Dohra H."/>
            <person name="Ogawa N."/>
        </authorList>
    </citation>
    <scope>NUCLEOTIDE SEQUENCE [LARGE SCALE GENOMIC DNA]</scope>
    <source>
        <strain evidence="2">NH9</strain>
    </source>
</reference>
<dbReference type="EMBL" id="CP017758">
    <property type="protein sequence ID" value="AQV96561.1"/>
    <property type="molecule type" value="Genomic_DNA"/>
</dbReference>
<dbReference type="Proteomes" id="UP000189627">
    <property type="component" value="Chromosome 2"/>
</dbReference>